<sequence length="262" mass="28144">MTPGSSGYFTPAAPRILAHRGLHVEAPENTMLAFAKAVALGVDYVETDVHATRDGVAVISHDPDLRRIAGRDERLRDLDWSDVSGIRLADDQRLPSLIEALDAFPDTRFNIDVKVDEAVEPTIQAIRRAGATDRVLVTSFSHARRRRVVAGLPGVATSASSRGVIGVVVAGLVPAGAARRWLLGRAVAGCGAIQVPERRGPVRIVTERRIRDLASVGVETHVWTVDRPADMRRLVAMGVQGLVTDRADLAVVETPRGSSPPL</sequence>
<dbReference type="RefSeq" id="WP_244289641.1">
    <property type="nucleotide sequence ID" value="NZ_BAAAHR010000002.1"/>
</dbReference>
<dbReference type="SUPFAM" id="SSF51695">
    <property type="entry name" value="PLC-like phosphodiesterases"/>
    <property type="match status" value="1"/>
</dbReference>
<dbReference type="GO" id="GO:0008889">
    <property type="term" value="F:glycerophosphodiester phosphodiesterase activity"/>
    <property type="evidence" value="ECO:0007669"/>
    <property type="project" value="UniProtKB-EC"/>
</dbReference>
<dbReference type="InterPro" id="IPR017946">
    <property type="entry name" value="PLC-like_Pdiesterase_TIM-brl"/>
</dbReference>
<evidence type="ECO:0000313" key="4">
    <source>
        <dbReference type="Proteomes" id="UP000321154"/>
    </source>
</evidence>
<dbReference type="GO" id="GO:0006629">
    <property type="term" value="P:lipid metabolic process"/>
    <property type="evidence" value="ECO:0007669"/>
    <property type="project" value="InterPro"/>
</dbReference>
<dbReference type="Proteomes" id="UP000522688">
    <property type="component" value="Unassembled WGS sequence"/>
</dbReference>
<dbReference type="Pfam" id="PF03009">
    <property type="entry name" value="GDPD"/>
    <property type="match status" value="1"/>
</dbReference>
<evidence type="ECO:0000259" key="1">
    <source>
        <dbReference type="PROSITE" id="PS51704"/>
    </source>
</evidence>
<dbReference type="InterPro" id="IPR030395">
    <property type="entry name" value="GP_PDE_dom"/>
</dbReference>
<dbReference type="PANTHER" id="PTHR43805">
    <property type="entry name" value="GLYCEROPHOSPHORYL DIESTER PHOSPHODIESTERASE"/>
    <property type="match status" value="1"/>
</dbReference>
<evidence type="ECO:0000313" key="2">
    <source>
        <dbReference type="EMBL" id="GEK82001.1"/>
    </source>
</evidence>
<reference evidence="2 4" key="1">
    <citation type="submission" date="2019-07" db="EMBL/GenBank/DDBJ databases">
        <title>Whole genome shotgun sequence of Frigoribacterium faeni NBRC 103066.</title>
        <authorList>
            <person name="Hosoyama A."/>
            <person name="Uohara A."/>
            <person name="Ohji S."/>
            <person name="Ichikawa N."/>
        </authorList>
    </citation>
    <scope>NUCLEOTIDE SEQUENCE [LARGE SCALE GENOMIC DNA]</scope>
    <source>
        <strain evidence="2 4">NBRC 103066</strain>
    </source>
</reference>
<proteinExistence type="predicted"/>
<reference evidence="3 5" key="2">
    <citation type="submission" date="2020-07" db="EMBL/GenBank/DDBJ databases">
        <title>Sequencing the genomes of 1000 actinobacteria strains.</title>
        <authorList>
            <person name="Klenk H.-P."/>
        </authorList>
    </citation>
    <scope>NUCLEOTIDE SEQUENCE [LARGE SCALE GENOMIC DNA]</scope>
    <source>
        <strain evidence="3 5">DSM 10309</strain>
    </source>
</reference>
<dbReference type="EC" id="3.1.4.46" evidence="3"/>
<accession>A0A7W3JHI1</accession>
<dbReference type="PROSITE" id="PS51704">
    <property type="entry name" value="GP_PDE"/>
    <property type="match status" value="1"/>
</dbReference>
<gene>
    <name evidence="2" type="primary">glpQ</name>
    <name evidence="3" type="ORF">FB463_001185</name>
    <name evidence="2" type="ORF">FFA01_03100</name>
</gene>
<dbReference type="Gene3D" id="3.20.20.190">
    <property type="entry name" value="Phosphatidylinositol (PI) phosphodiesterase"/>
    <property type="match status" value="1"/>
</dbReference>
<dbReference type="Proteomes" id="UP000321154">
    <property type="component" value="Unassembled WGS sequence"/>
</dbReference>
<name>A0A7W3JHI1_9MICO</name>
<evidence type="ECO:0000313" key="5">
    <source>
        <dbReference type="Proteomes" id="UP000522688"/>
    </source>
</evidence>
<dbReference type="EMBL" id="JACGWW010000001">
    <property type="protein sequence ID" value="MBA8812961.1"/>
    <property type="molecule type" value="Genomic_DNA"/>
</dbReference>
<evidence type="ECO:0000313" key="3">
    <source>
        <dbReference type="EMBL" id="MBA8812961.1"/>
    </source>
</evidence>
<feature type="domain" description="GP-PDE" evidence="1">
    <location>
        <begin position="14"/>
        <end position="254"/>
    </location>
</feature>
<comment type="caution">
    <text evidence="3">The sequence shown here is derived from an EMBL/GenBank/DDBJ whole genome shotgun (WGS) entry which is preliminary data.</text>
</comment>
<dbReference type="EMBL" id="BJUV01000002">
    <property type="protein sequence ID" value="GEK82001.1"/>
    <property type="molecule type" value="Genomic_DNA"/>
</dbReference>
<keyword evidence="3" id="KW-0378">Hydrolase</keyword>
<keyword evidence="4" id="KW-1185">Reference proteome</keyword>
<organism evidence="3 5">
    <name type="scientific">Frigoribacterium faeni</name>
    <dbReference type="NCBI Taxonomy" id="145483"/>
    <lineage>
        <taxon>Bacteria</taxon>
        <taxon>Bacillati</taxon>
        <taxon>Actinomycetota</taxon>
        <taxon>Actinomycetes</taxon>
        <taxon>Micrococcales</taxon>
        <taxon>Microbacteriaceae</taxon>
        <taxon>Frigoribacterium</taxon>
    </lineage>
</organism>
<dbReference type="AlphaFoldDB" id="A0A7W3JHI1"/>
<protein>
    <submittedName>
        <fullName evidence="3">Glycerophosphoryl diester phosphodiesterase</fullName>
        <ecNumber evidence="3">3.1.4.46</ecNumber>
    </submittedName>
</protein>
<dbReference type="PANTHER" id="PTHR43805:SF1">
    <property type="entry name" value="GP-PDE DOMAIN-CONTAINING PROTEIN"/>
    <property type="match status" value="1"/>
</dbReference>